<dbReference type="EMBL" id="JANBUW010000157">
    <property type="protein sequence ID" value="KAJ2848542.1"/>
    <property type="molecule type" value="Genomic_DNA"/>
</dbReference>
<protein>
    <submittedName>
        <fullName evidence="1">Uncharacterized protein</fullName>
    </submittedName>
</protein>
<accession>A0A9W8I5L0</accession>
<dbReference type="Gene3D" id="3.20.100.30">
    <property type="entry name" value="VTC, catalytic tunnel domain"/>
    <property type="match status" value="1"/>
</dbReference>
<dbReference type="Proteomes" id="UP001139887">
    <property type="component" value="Unassembled WGS sequence"/>
</dbReference>
<evidence type="ECO:0000313" key="2">
    <source>
        <dbReference type="Proteomes" id="UP001139887"/>
    </source>
</evidence>
<comment type="caution">
    <text evidence="1">The sequence shown here is derived from an EMBL/GenBank/DDBJ whole genome shotgun (WGS) entry which is preliminary data.</text>
</comment>
<sequence>MAEYTPDAASKSWLQNVLYNGLDDADRASMQQLPFGLIEIHLGPEQKQMPDWLAHLFFDTTSVHPVLDFDLYVHTIATLRMKHVTDIPYWMVDFCRFPFALSDSSPCSSPTTRVSQVSNGRSAAHSPIDIPASQALQPANESMPLLPISISRSISATPQQPESIRYHLSAVLAAATVLSFVVCIWPHHEQIARIVVEIINLIAEWVGRMLQLN</sequence>
<gene>
    <name evidence="1" type="ORF">IWW36_003240</name>
</gene>
<organism evidence="1 2">
    <name type="scientific">Coemansia brasiliensis</name>
    <dbReference type="NCBI Taxonomy" id="2650707"/>
    <lineage>
        <taxon>Eukaryota</taxon>
        <taxon>Fungi</taxon>
        <taxon>Fungi incertae sedis</taxon>
        <taxon>Zoopagomycota</taxon>
        <taxon>Kickxellomycotina</taxon>
        <taxon>Kickxellomycetes</taxon>
        <taxon>Kickxellales</taxon>
        <taxon>Kickxellaceae</taxon>
        <taxon>Coemansia</taxon>
    </lineage>
</organism>
<dbReference type="OrthoDB" id="5562722at2759"/>
<reference evidence="1" key="1">
    <citation type="submission" date="2022-07" db="EMBL/GenBank/DDBJ databases">
        <title>Phylogenomic reconstructions and comparative analyses of Kickxellomycotina fungi.</title>
        <authorList>
            <person name="Reynolds N.K."/>
            <person name="Stajich J.E."/>
            <person name="Barry K."/>
            <person name="Grigoriev I.V."/>
            <person name="Crous P."/>
            <person name="Smith M.E."/>
        </authorList>
    </citation>
    <scope>NUCLEOTIDE SEQUENCE</scope>
    <source>
        <strain evidence="1">NRRL 1566</strain>
    </source>
</reference>
<dbReference type="InterPro" id="IPR042267">
    <property type="entry name" value="VTC_sf"/>
</dbReference>
<proteinExistence type="predicted"/>
<keyword evidence="2" id="KW-1185">Reference proteome</keyword>
<evidence type="ECO:0000313" key="1">
    <source>
        <dbReference type="EMBL" id="KAJ2848542.1"/>
    </source>
</evidence>
<dbReference type="AlphaFoldDB" id="A0A9W8I5L0"/>
<name>A0A9W8I5L0_9FUNG</name>